<dbReference type="InterPro" id="IPR040459">
    <property type="entry name" value="MJ1316"/>
</dbReference>
<evidence type="ECO:0000259" key="1">
    <source>
        <dbReference type="Pfam" id="PF04457"/>
    </source>
</evidence>
<comment type="caution">
    <text evidence="2">The sequence shown here is derived from an EMBL/GenBank/DDBJ whole genome shotgun (WGS) entry which is preliminary data.</text>
</comment>
<reference evidence="2 3" key="1">
    <citation type="journal article" date="2016" name="ISME J.">
        <title>Chasing the elusive Euryarchaeota class WSA2: genomes reveal a uniquely fastidious methyl-reducing methanogen.</title>
        <authorList>
            <person name="Nobu M.K."/>
            <person name="Narihiro T."/>
            <person name="Kuroda K."/>
            <person name="Mei R."/>
            <person name="Liu W.T."/>
        </authorList>
    </citation>
    <scope>NUCLEOTIDE SEQUENCE [LARGE SCALE GENOMIC DNA]</scope>
    <source>
        <strain evidence="2">U1lsi0528_Bin055</strain>
    </source>
</reference>
<proteinExistence type="predicted"/>
<dbReference type="Proteomes" id="UP000075398">
    <property type="component" value="Unassembled WGS sequence"/>
</dbReference>
<dbReference type="EMBL" id="LNGC01000298">
    <property type="protein sequence ID" value="KYC44298.1"/>
    <property type="molecule type" value="Genomic_DNA"/>
</dbReference>
<gene>
    <name evidence="2" type="ORF">AMQ22_02321</name>
</gene>
<feature type="domain" description="MJ1316 RNA cyclic group end recognition" evidence="1">
    <location>
        <begin position="10"/>
        <end position="83"/>
    </location>
</feature>
<evidence type="ECO:0000313" key="2">
    <source>
        <dbReference type="EMBL" id="KYC44298.1"/>
    </source>
</evidence>
<dbReference type="AlphaFoldDB" id="A0A150IHB5"/>
<name>A0A150IHB5_9EURY</name>
<accession>A0A150IHB5</accession>
<protein>
    <recommendedName>
        <fullName evidence="1">MJ1316 RNA cyclic group end recognition domain-containing protein</fullName>
    </recommendedName>
</protein>
<dbReference type="Pfam" id="PF04457">
    <property type="entry name" value="MJ1316"/>
    <property type="match status" value="1"/>
</dbReference>
<organism evidence="2 3">
    <name type="scientific">Candidatus Methanofastidiosum methylothiophilum</name>
    <dbReference type="NCBI Taxonomy" id="1705564"/>
    <lineage>
        <taxon>Archaea</taxon>
        <taxon>Methanobacteriati</taxon>
        <taxon>Methanobacteriota</taxon>
        <taxon>Stenosarchaea group</taxon>
        <taxon>Candidatus Methanofastidiosia</taxon>
        <taxon>Candidatus Methanofastidiosales</taxon>
        <taxon>Candidatus Methanofastidiosaceae</taxon>
        <taxon>Candidatus Methanofastidiosum</taxon>
    </lineage>
</organism>
<sequence length="89" mass="10351">MNDDIKSKHPRDIFNELKWKEDMGINECSIEYIHRGVPGNTKTISGEDIVGIGHSFLTFYPDTMIPYHRILQIKYKGKTIYEKAAQKHV</sequence>
<evidence type="ECO:0000313" key="3">
    <source>
        <dbReference type="Proteomes" id="UP000075398"/>
    </source>
</evidence>